<reference evidence="2" key="2">
    <citation type="submission" date="2020-09" db="EMBL/GenBank/DDBJ databases">
        <authorList>
            <person name="Sun Q."/>
            <person name="Zhou Y."/>
        </authorList>
    </citation>
    <scope>NUCLEOTIDE SEQUENCE</scope>
    <source>
        <strain evidence="2">CGMCC 1.15254</strain>
    </source>
</reference>
<evidence type="ECO:0000313" key="2">
    <source>
        <dbReference type="EMBL" id="GGF54764.1"/>
    </source>
</evidence>
<organism evidence="2 3">
    <name type="scientific">Terasakiella brassicae</name>
    <dbReference type="NCBI Taxonomy" id="1634917"/>
    <lineage>
        <taxon>Bacteria</taxon>
        <taxon>Pseudomonadati</taxon>
        <taxon>Pseudomonadota</taxon>
        <taxon>Alphaproteobacteria</taxon>
        <taxon>Rhodospirillales</taxon>
        <taxon>Terasakiellaceae</taxon>
        <taxon>Terasakiella</taxon>
    </lineage>
</organism>
<reference evidence="2" key="1">
    <citation type="journal article" date="2014" name="Int. J. Syst. Evol. Microbiol.">
        <title>Complete genome sequence of Corynebacterium casei LMG S-19264T (=DSM 44701T), isolated from a smear-ripened cheese.</title>
        <authorList>
            <consortium name="US DOE Joint Genome Institute (JGI-PGF)"/>
            <person name="Walter F."/>
            <person name="Albersmeier A."/>
            <person name="Kalinowski J."/>
            <person name="Ruckert C."/>
        </authorList>
    </citation>
    <scope>NUCLEOTIDE SEQUENCE</scope>
    <source>
        <strain evidence="2">CGMCC 1.15254</strain>
    </source>
</reference>
<dbReference type="AlphaFoldDB" id="A0A917F851"/>
<proteinExistence type="predicted"/>
<dbReference type="EMBL" id="BMHV01000003">
    <property type="protein sequence ID" value="GGF54764.1"/>
    <property type="molecule type" value="Genomic_DNA"/>
</dbReference>
<comment type="caution">
    <text evidence="2">The sequence shown here is derived from an EMBL/GenBank/DDBJ whole genome shotgun (WGS) entry which is preliminary data.</text>
</comment>
<dbReference type="Proteomes" id="UP000632498">
    <property type="component" value="Unassembled WGS sequence"/>
</dbReference>
<keyword evidence="1" id="KW-0812">Transmembrane</keyword>
<keyword evidence="1" id="KW-0472">Membrane</keyword>
<sequence>MSIRIYIATTEGPVEVQRITREDPNVRSVICLDGTAKALPISRAYDSFVKEPTGIIQRSYLHCAFRMDVDKPITDGNSWQLGAFVAHALFQENQLASSEDKVLNAIWLSGEVDRDLNVRPVDHIEEKLLASKDLFERLRAEDVRVFCFIPGGAGLVPDDDFLERMNIDGDMLRLESIITVKRILNRFDLEDVYTKLEEEKAAAAEDAGDDVDEGEEIDLYKPDLNAPEPIKDHRMAKIIALVVCIIALFTGLYLQFEDNIIALRSGSLKIGISELRANDDKGCTEPNIIPLSRDGNAFPASPLDGLCALEITINNVGAPAYMWAYAQRIEDGHLLMADRESLLQPELQKGLIGWRLILPKNLKRSIDYRVVALASSSPLGDAVNRMIRRTVENGKPDWEAIKAQFSEEKITVISTLHSLEY</sequence>
<name>A0A917F851_9PROT</name>
<keyword evidence="1" id="KW-1133">Transmembrane helix</keyword>
<dbReference type="RefSeq" id="WP_188661164.1">
    <property type="nucleotide sequence ID" value="NZ_BMHV01000003.1"/>
</dbReference>
<accession>A0A917F851</accession>
<feature type="transmembrane region" description="Helical" evidence="1">
    <location>
        <begin position="238"/>
        <end position="256"/>
    </location>
</feature>
<gene>
    <name evidence="2" type="ORF">GCM10011332_05170</name>
</gene>
<keyword evidence="3" id="KW-1185">Reference proteome</keyword>
<evidence type="ECO:0000256" key="1">
    <source>
        <dbReference type="SAM" id="Phobius"/>
    </source>
</evidence>
<protein>
    <submittedName>
        <fullName evidence="2">Uncharacterized protein</fullName>
    </submittedName>
</protein>
<evidence type="ECO:0000313" key="3">
    <source>
        <dbReference type="Proteomes" id="UP000632498"/>
    </source>
</evidence>